<proteinExistence type="predicted"/>
<evidence type="ECO:0000313" key="1">
    <source>
        <dbReference type="EMBL" id="RMV31955.1"/>
    </source>
</evidence>
<protein>
    <submittedName>
        <fullName evidence="1">Type III effector HopA1</fullName>
    </submittedName>
</protein>
<accession>A0A0N0G1G1</accession>
<comment type="caution">
    <text evidence="1">The sequence shown here is derived from an EMBL/GenBank/DDBJ whole genome shotgun (WGS) entry which is preliminary data.</text>
</comment>
<dbReference type="InterPro" id="IPR040871">
    <property type="entry name" value="HopA1"/>
</dbReference>
<dbReference type="Gene3D" id="6.10.20.120">
    <property type="match status" value="1"/>
</dbReference>
<name>A0A0N0G1G1_PSEYM</name>
<dbReference type="RefSeq" id="WP_054069697.1">
    <property type="nucleotide sequence ID" value="NZ_JAEVFP010000071.1"/>
</dbReference>
<dbReference type="Proteomes" id="UP000271631">
    <property type="component" value="Unassembled WGS sequence"/>
</dbReference>
<reference evidence="1 2" key="1">
    <citation type="submission" date="2018-08" db="EMBL/GenBank/DDBJ databases">
        <title>Recombination of ecologically and evolutionarily significant loci maintains genetic cohesion in the Pseudomonas syringae species complex.</title>
        <authorList>
            <person name="Dillon M."/>
            <person name="Thakur S."/>
            <person name="Almeida R.N.D."/>
            <person name="Weir B.S."/>
            <person name="Guttman D.S."/>
        </authorList>
    </citation>
    <scope>NUCLEOTIDE SEQUENCE [LARGE SCALE GENOMIC DNA]</scope>
    <source>
        <strain evidence="1 2">ICMP 11281</strain>
    </source>
</reference>
<dbReference type="Pfam" id="PF17914">
    <property type="entry name" value="HopA1"/>
    <property type="match status" value="1"/>
</dbReference>
<organism evidence="1 2">
    <name type="scientific">Pseudomonas syringae pv. maculicola</name>
    <dbReference type="NCBI Taxonomy" id="59511"/>
    <lineage>
        <taxon>Bacteria</taxon>
        <taxon>Pseudomonadati</taxon>
        <taxon>Pseudomonadota</taxon>
        <taxon>Gammaproteobacteria</taxon>
        <taxon>Pseudomonadales</taxon>
        <taxon>Pseudomonadaceae</taxon>
        <taxon>Pseudomonas</taxon>
    </lineage>
</organism>
<evidence type="ECO:0000313" key="2">
    <source>
        <dbReference type="Proteomes" id="UP000271631"/>
    </source>
</evidence>
<sequence length="380" mass="42004">MNPIQSRFSSVQELRRSNVDIPALKANGQLEVDGKRYEIRAADDGTISVLRPEQQSKAKSFFKGASQLIGGSSQRAQIAQALNEKVVSARTVLHQGAVTGGRLDTLERGESSSATTAIKPTAKQAAQNTFNSFHEWAKQAEAMRNPSRMDIYKIYKQDAPHSHPMSNEQQEEFLHTLKALNGKNGIEVRTQDHDSVRNKKDRNLDKYIAESPDAKRFFYRIIPKHERREDKHQGRLTIGVQPQYATQLTRAMATLIGKESAITHGKVIGPACHGQMTDSAVLYINGDVAKAEKLGEKLKQMSGIPLDAFVEHTPLSMQSLSKGLSYAESILGDTRGHGMSRAEVISDALRMDGMPFLARLKLSLSANGYDPDNPALRNTK</sequence>
<dbReference type="EMBL" id="RBUQ01000269">
    <property type="protein sequence ID" value="RMV31955.1"/>
    <property type="molecule type" value="Genomic_DNA"/>
</dbReference>
<gene>
    <name evidence="1" type="ORF">ALP13_03553</name>
</gene>
<dbReference type="AlphaFoldDB" id="A0A0N0G1G1"/>